<proteinExistence type="predicted"/>
<evidence type="ECO:0000313" key="1">
    <source>
        <dbReference type="EMBL" id="ETL93460.1"/>
    </source>
</evidence>
<dbReference type="AlphaFoldDB" id="W2L9Y9"/>
<gene>
    <name evidence="1" type="ORF">L917_08378</name>
</gene>
<dbReference type="VEuPathDB" id="FungiDB:PPTG_05114"/>
<accession>W2L9Y9</accession>
<dbReference type="Proteomes" id="UP000054423">
    <property type="component" value="Unassembled WGS sequence"/>
</dbReference>
<dbReference type="EMBL" id="KI679585">
    <property type="protein sequence ID" value="ETL93460.1"/>
    <property type="molecule type" value="Genomic_DNA"/>
</dbReference>
<name>W2L9Y9_PHYNI</name>
<sequence length="185" mass="21227">MPPTGIPPYIELYQKLDRQQQSVDELPSRLEERMERVLEKKGVAAGNITREMLREEIHSFLNEVGLQRSMASPTLQTRPAASRQYHLWGGKFHVLPREFSFPSIDPLGAWMLWWFGNPNLNYPAYKGISSDDLDTPQKKAMSSAWSIMMRHIINGIEDRIGSPMPEVSDEKHAIDLFKSDTKRCA</sequence>
<dbReference type="OrthoDB" id="126831at2759"/>
<reference evidence="1" key="1">
    <citation type="submission" date="2013-11" db="EMBL/GenBank/DDBJ databases">
        <title>The Genome Sequence of Phytophthora parasitica CHvinca01.</title>
        <authorList>
            <consortium name="The Broad Institute Genomics Platform"/>
            <person name="Russ C."/>
            <person name="Tyler B."/>
            <person name="Panabieres F."/>
            <person name="Shan W."/>
            <person name="Tripathy S."/>
            <person name="Grunwald N."/>
            <person name="Machado M."/>
            <person name="Johnson C.S."/>
            <person name="Arredondo F."/>
            <person name="Hong C."/>
            <person name="Coffey M."/>
            <person name="Young S.K."/>
            <person name="Zeng Q."/>
            <person name="Gargeya S."/>
            <person name="Fitzgerald M."/>
            <person name="Abouelleil A."/>
            <person name="Alvarado L."/>
            <person name="Chapman S.B."/>
            <person name="Gainer-Dewar J."/>
            <person name="Goldberg J."/>
            <person name="Griggs A."/>
            <person name="Gujja S."/>
            <person name="Hansen M."/>
            <person name="Howarth C."/>
            <person name="Imamovic A."/>
            <person name="Ireland A."/>
            <person name="Larimer J."/>
            <person name="McCowan C."/>
            <person name="Murphy C."/>
            <person name="Pearson M."/>
            <person name="Poon T.W."/>
            <person name="Priest M."/>
            <person name="Roberts A."/>
            <person name="Saif S."/>
            <person name="Shea T."/>
            <person name="Sykes S."/>
            <person name="Wortman J."/>
            <person name="Nusbaum C."/>
            <person name="Birren B."/>
        </authorList>
    </citation>
    <scope>NUCLEOTIDE SEQUENCE [LARGE SCALE GENOMIC DNA]</scope>
    <source>
        <strain evidence="1">CHvinca01</strain>
    </source>
</reference>
<organism evidence="1">
    <name type="scientific">Phytophthora nicotianae</name>
    <name type="common">Potato buckeye rot agent</name>
    <name type="synonym">Phytophthora parasitica</name>
    <dbReference type="NCBI Taxonomy" id="4792"/>
    <lineage>
        <taxon>Eukaryota</taxon>
        <taxon>Sar</taxon>
        <taxon>Stramenopiles</taxon>
        <taxon>Oomycota</taxon>
        <taxon>Peronosporomycetes</taxon>
        <taxon>Peronosporales</taxon>
        <taxon>Peronosporaceae</taxon>
        <taxon>Phytophthora</taxon>
    </lineage>
</organism>
<protein>
    <submittedName>
        <fullName evidence="1">Uncharacterized protein</fullName>
    </submittedName>
</protein>